<proteinExistence type="predicted"/>
<dbReference type="AlphaFoldDB" id="A0A424YYQ4"/>
<dbReference type="InterPro" id="IPR011990">
    <property type="entry name" value="TPR-like_helical_dom_sf"/>
</dbReference>
<organism evidence="1 2">
    <name type="scientific">Campylobacter hepaticus</name>
    <dbReference type="NCBI Taxonomy" id="1813019"/>
    <lineage>
        <taxon>Bacteria</taxon>
        <taxon>Pseudomonadati</taxon>
        <taxon>Campylobacterota</taxon>
        <taxon>Epsilonproteobacteria</taxon>
        <taxon>Campylobacterales</taxon>
        <taxon>Campylobacteraceae</taxon>
        <taxon>Campylobacter</taxon>
    </lineage>
</organism>
<dbReference type="EMBL" id="QURW01000026">
    <property type="protein sequence ID" value="RQD86024.1"/>
    <property type="molecule type" value="Genomic_DNA"/>
</dbReference>
<dbReference type="Gene3D" id="3.40.50.2000">
    <property type="entry name" value="Glycogen Phosphorylase B"/>
    <property type="match status" value="1"/>
</dbReference>
<gene>
    <name evidence="1" type="ORF">DZD40_07280</name>
</gene>
<protein>
    <recommendedName>
        <fullName evidence="3">Glycosyltransferase family 9 protein</fullName>
    </recommendedName>
</protein>
<name>A0A424YYQ4_9BACT</name>
<evidence type="ECO:0000313" key="2">
    <source>
        <dbReference type="Proteomes" id="UP000286095"/>
    </source>
</evidence>
<dbReference type="Proteomes" id="UP000286095">
    <property type="component" value="Unassembled WGS sequence"/>
</dbReference>
<dbReference type="SUPFAM" id="SSF48452">
    <property type="entry name" value="TPR-like"/>
    <property type="match status" value="2"/>
</dbReference>
<evidence type="ECO:0000313" key="1">
    <source>
        <dbReference type="EMBL" id="RQD86024.1"/>
    </source>
</evidence>
<dbReference type="SUPFAM" id="SSF53756">
    <property type="entry name" value="UDP-Glycosyltransferase/glycogen phosphorylase"/>
    <property type="match status" value="1"/>
</dbReference>
<sequence length="582" mass="69130">MFDRIYYYYFNANYQKCLELSEILLKENSEFALEFAMLASYKLSLFSKSLYYAYELFSLSPTSFHGLMLAKNYIKNQKFDDALDLLQKLLDRKDDLYNEIKLELAFAYEYAYKLEEAERIFKELLSEDTYNLNLWKHYAEIYFKSDFTKALHAHEQLYDFAQELIKKFQSSTFTEQNIDLKDLENRLHNKTKKNLNISKIEDFLTQQILPQKAYLLFKLFKISESLRLFQSLEIYNQYSAQFWQNYAKVLEFDSNYQGAYNAYQKCLSLESHASYQFDLAYLLMRMGVSDNFEEGKRLYESRLFFAHHETFSTYHYNKSVQAFNQEGPNAFKDKKILVFCEQGFGDTIMYSRCLEKLCKIAQKVLFAPQSAMYEMFKNQIKILNEENNTFKNLKVLKILPKNFDYAIPICSLPFLIDITLNEIKELKTPLLPQIKPKNKIKKIGIFYFTPYALHANLSRNLPAEFLLDTLEELNYKIISFQIETHEKLPKNVENRGKIIKNWNDTLNHLQDIDLIISIDSAIAHLSLAMNIPTIVLLHPRFDWRWGKFEDPKSYFWPKAQCFVVKEENAKKDLQSLIRRILN</sequence>
<reference evidence="1 2" key="1">
    <citation type="submission" date="2018-08" db="EMBL/GenBank/DDBJ databases">
        <title>Survival mechanisms of Campylobacter hepaticus identified by genomic analysis and comparative transcriptomic analysis of in vivo and in vitro derived bacteria.</title>
        <authorList>
            <person name="Van T.T.H."/>
            <person name="Moore R.J."/>
        </authorList>
    </citation>
    <scope>NUCLEOTIDE SEQUENCE [LARGE SCALE GENOMIC DNA]</scope>
    <source>
        <strain evidence="1 2">54L</strain>
    </source>
</reference>
<dbReference type="RefSeq" id="WP_124134693.1">
    <property type="nucleotide sequence ID" value="NZ_QURW01000026.1"/>
</dbReference>
<dbReference type="Gene3D" id="1.25.40.10">
    <property type="entry name" value="Tetratricopeptide repeat domain"/>
    <property type="match status" value="2"/>
</dbReference>
<accession>A0A424YYQ4</accession>
<comment type="caution">
    <text evidence="1">The sequence shown here is derived from an EMBL/GenBank/DDBJ whole genome shotgun (WGS) entry which is preliminary data.</text>
</comment>
<evidence type="ECO:0008006" key="3">
    <source>
        <dbReference type="Google" id="ProtNLM"/>
    </source>
</evidence>